<dbReference type="RefSeq" id="WP_094034504.1">
    <property type="nucleotide sequence ID" value="NZ_CP022540.1"/>
</dbReference>
<dbReference type="PANTHER" id="PTHR33376">
    <property type="match status" value="1"/>
</dbReference>
<keyword evidence="6" id="KW-1185">Reference proteome</keyword>
<dbReference type="EMBL" id="CP022540">
    <property type="protein sequence ID" value="ASP20429.1"/>
    <property type="molecule type" value="Genomic_DNA"/>
</dbReference>
<dbReference type="PIRSF" id="PIRSF006470">
    <property type="entry name" value="DctB"/>
    <property type="match status" value="1"/>
</dbReference>
<reference evidence="5 6" key="1">
    <citation type="submission" date="2017-07" db="EMBL/GenBank/DDBJ databases">
        <title>Genome Sequence of Antarctobacter heliothermus Strain SMS3 Isolated from a culture of the Diatom Skeletonema marinoi.</title>
        <authorList>
            <person name="Topel M."/>
            <person name="Pinder M.I.M."/>
            <person name="Johansson O.N."/>
            <person name="Kourtchenko O."/>
            <person name="Godhe A."/>
            <person name="Clarke A.K."/>
        </authorList>
    </citation>
    <scope>NUCLEOTIDE SEQUENCE [LARGE SCALE GENOMIC DNA]</scope>
    <source>
        <strain evidence="5 6">SMS3</strain>
    </source>
</reference>
<dbReference type="InterPro" id="IPR018389">
    <property type="entry name" value="DctP_fam"/>
</dbReference>
<dbReference type="Pfam" id="PF03480">
    <property type="entry name" value="DctP"/>
    <property type="match status" value="1"/>
</dbReference>
<protein>
    <submittedName>
        <fullName evidence="5">Solute-binding protein</fullName>
    </submittedName>
</protein>
<dbReference type="Gene3D" id="3.40.190.170">
    <property type="entry name" value="Bacterial extracellular solute-binding protein, family 7"/>
    <property type="match status" value="1"/>
</dbReference>
<organism evidence="5 6">
    <name type="scientific">Antarctobacter heliothermus</name>
    <dbReference type="NCBI Taxonomy" id="74033"/>
    <lineage>
        <taxon>Bacteria</taxon>
        <taxon>Pseudomonadati</taxon>
        <taxon>Pseudomonadota</taxon>
        <taxon>Alphaproteobacteria</taxon>
        <taxon>Rhodobacterales</taxon>
        <taxon>Roseobacteraceae</taxon>
        <taxon>Antarctobacter</taxon>
    </lineage>
</organism>
<dbReference type="Proteomes" id="UP000203589">
    <property type="component" value="Chromosome"/>
</dbReference>
<sequence>MGKLFGLRSLVGAAAVAASMGGAAYAQDLKLGLAHNVGPDHVMAETLNYFADRVAEFSDGSIEVVVYGGGQMGETRDVVPMMQQGAMDMNKSFHGELEAFEPSFFVFNVPYLFQDIEHLRRFLYSDAGTELSESVNDKGFFNLAAYGAEARSFYTNKPIRKPEDLDGAKIRVFATPTTNRMVELMGGAPAPIPWGETYSAIQQGVIDGSENNITSYVAARHYEVAKIYSKDEHTMVVDYLSIATKTWDKLTDEQKSVLKRAARASEEHQQEVYTIQVADAYKLLEEKGIEIVEVDKEAFRKSVQPLIDELMQDPEKAKWIERARALAAE</sequence>
<dbReference type="NCBIfam" id="NF037995">
    <property type="entry name" value="TRAP_S1"/>
    <property type="match status" value="1"/>
</dbReference>
<evidence type="ECO:0000313" key="6">
    <source>
        <dbReference type="Proteomes" id="UP000203589"/>
    </source>
</evidence>
<evidence type="ECO:0000256" key="4">
    <source>
        <dbReference type="SAM" id="SignalP"/>
    </source>
</evidence>
<dbReference type="GO" id="GO:0030246">
    <property type="term" value="F:carbohydrate binding"/>
    <property type="evidence" value="ECO:0007669"/>
    <property type="project" value="TreeGrafter"/>
</dbReference>
<name>A0A222E2H5_9RHOB</name>
<feature type="chain" id="PRO_5012533227" evidence="4">
    <location>
        <begin position="27"/>
        <end position="329"/>
    </location>
</feature>
<dbReference type="PANTHER" id="PTHR33376:SF2">
    <property type="entry name" value="DICARBOXYLATE-BINDING PERIPLASMIC PROTEIN"/>
    <property type="match status" value="1"/>
</dbReference>
<dbReference type="InterPro" id="IPR038404">
    <property type="entry name" value="TRAP_DctP_sf"/>
</dbReference>
<feature type="signal peptide" evidence="4">
    <location>
        <begin position="1"/>
        <end position="26"/>
    </location>
</feature>
<evidence type="ECO:0000256" key="3">
    <source>
        <dbReference type="ARBA" id="ARBA00022764"/>
    </source>
</evidence>
<dbReference type="KEGG" id="aht:ANTHELSMS3_01740"/>
<dbReference type="GO" id="GO:0030288">
    <property type="term" value="C:outer membrane-bounded periplasmic space"/>
    <property type="evidence" value="ECO:0007669"/>
    <property type="project" value="InterPro"/>
</dbReference>
<dbReference type="InterPro" id="IPR004682">
    <property type="entry name" value="TRAP_DctP"/>
</dbReference>
<dbReference type="CDD" id="cd13671">
    <property type="entry name" value="PBP2_TRAP_SBP_like_3"/>
    <property type="match status" value="1"/>
</dbReference>
<dbReference type="OrthoDB" id="8673861at2"/>
<keyword evidence="2 4" id="KW-0732">Signal</keyword>
<dbReference type="NCBIfam" id="TIGR00787">
    <property type="entry name" value="dctP"/>
    <property type="match status" value="1"/>
</dbReference>
<evidence type="ECO:0000256" key="2">
    <source>
        <dbReference type="ARBA" id="ARBA00022729"/>
    </source>
</evidence>
<dbReference type="GO" id="GO:0055085">
    <property type="term" value="P:transmembrane transport"/>
    <property type="evidence" value="ECO:0007669"/>
    <property type="project" value="InterPro"/>
</dbReference>
<comment type="subcellular location">
    <subcellularLocation>
        <location evidence="1">Periplasm</location>
    </subcellularLocation>
</comment>
<proteinExistence type="predicted"/>
<evidence type="ECO:0000256" key="1">
    <source>
        <dbReference type="ARBA" id="ARBA00004418"/>
    </source>
</evidence>
<gene>
    <name evidence="5" type="ORF">ANTHELSMS3_01740</name>
</gene>
<accession>A0A222E2H5</accession>
<dbReference type="AlphaFoldDB" id="A0A222E2H5"/>
<keyword evidence="3" id="KW-0574">Periplasm</keyword>
<evidence type="ECO:0000313" key="5">
    <source>
        <dbReference type="EMBL" id="ASP20429.1"/>
    </source>
</evidence>